<feature type="domain" description="Smf/DprA SLOG" evidence="2">
    <location>
        <begin position="85"/>
        <end position="295"/>
    </location>
</feature>
<comment type="similarity">
    <text evidence="1">Belongs to the DprA/Smf family.</text>
</comment>
<evidence type="ECO:0000256" key="1">
    <source>
        <dbReference type="ARBA" id="ARBA00006525"/>
    </source>
</evidence>
<dbReference type="PANTHER" id="PTHR43022">
    <property type="entry name" value="PROTEIN SMF"/>
    <property type="match status" value="1"/>
</dbReference>
<protein>
    <submittedName>
        <fullName evidence="3">DNA-processing protein DprA</fullName>
    </submittedName>
</protein>
<dbReference type="SUPFAM" id="SSF102405">
    <property type="entry name" value="MCP/YpsA-like"/>
    <property type="match status" value="1"/>
</dbReference>
<dbReference type="InterPro" id="IPR057666">
    <property type="entry name" value="DrpA_SLOG"/>
</dbReference>
<keyword evidence="4" id="KW-1185">Reference proteome</keyword>
<dbReference type="InterPro" id="IPR003488">
    <property type="entry name" value="DprA"/>
</dbReference>
<sequence length="386" mass="40096">MTAGTESDADLLGRVLLTRVIEPGDEVGGRWVRETGVGKVVARLRGGGEALPGVSGTRWAGLVARARQAEPERDLAVADAAGARFLRPGDTEWPGQLDDLGDARPLGLWVRGPANLRMWALRSVAVVGARACTEYGTHMAATLAAGLTERGWVVVSGGAYGIDGAAHRGALAARGATVAVLACGVDRPYPRGHTALIDRIADQGLVVGELPPGDHPTPSRFILRNRVIAALTRGTVVVEAACRSGSLSTARAAQRLGRFTMGVPGPATSALSAGVHELLRGEATLVTDAAEAVELVGDMGELAPAGRGPVLPRDLLEPAARTVLAALPGARAAPAREIALGAGTTRDEAIARLYELRALGYVERHGDGWKLTRQAVISVRSGHRPC</sequence>
<accession>A0ABT2B7A8</accession>
<name>A0ABT2B7A8_9ACTN</name>
<dbReference type="Proteomes" id="UP001205612">
    <property type="component" value="Unassembled WGS sequence"/>
</dbReference>
<proteinExistence type="inferred from homology"/>
<dbReference type="Gene3D" id="3.40.50.450">
    <property type="match status" value="1"/>
</dbReference>
<dbReference type="Pfam" id="PF02481">
    <property type="entry name" value="DNA_processg_A"/>
    <property type="match status" value="1"/>
</dbReference>
<dbReference type="RefSeq" id="WP_258780909.1">
    <property type="nucleotide sequence ID" value="NZ_JANUGP010000020.1"/>
</dbReference>
<evidence type="ECO:0000259" key="2">
    <source>
        <dbReference type="Pfam" id="PF02481"/>
    </source>
</evidence>
<evidence type="ECO:0000313" key="4">
    <source>
        <dbReference type="Proteomes" id="UP001205612"/>
    </source>
</evidence>
<reference evidence="3 4" key="1">
    <citation type="submission" date="2022-08" db="EMBL/GenBank/DDBJ databases">
        <authorList>
            <person name="Somphong A."/>
            <person name="Phongsopitanun W."/>
        </authorList>
    </citation>
    <scope>NUCLEOTIDE SEQUENCE [LARGE SCALE GENOMIC DNA]</scope>
    <source>
        <strain evidence="3 4">LP11</strain>
    </source>
</reference>
<dbReference type="NCBIfam" id="TIGR00732">
    <property type="entry name" value="dprA"/>
    <property type="match status" value="1"/>
</dbReference>
<evidence type="ECO:0000313" key="3">
    <source>
        <dbReference type="EMBL" id="MCS0604261.1"/>
    </source>
</evidence>
<dbReference type="PANTHER" id="PTHR43022:SF1">
    <property type="entry name" value="PROTEIN SMF"/>
    <property type="match status" value="1"/>
</dbReference>
<gene>
    <name evidence="3" type="primary">dprA</name>
    <name evidence="3" type="ORF">NX794_24035</name>
</gene>
<organism evidence="3 4">
    <name type="scientific">Streptomyces pyxinicus</name>
    <dbReference type="NCBI Taxonomy" id="2970331"/>
    <lineage>
        <taxon>Bacteria</taxon>
        <taxon>Bacillati</taxon>
        <taxon>Actinomycetota</taxon>
        <taxon>Actinomycetes</taxon>
        <taxon>Kitasatosporales</taxon>
        <taxon>Streptomycetaceae</taxon>
        <taxon>Streptomyces</taxon>
    </lineage>
</organism>
<dbReference type="EMBL" id="JANUGP010000020">
    <property type="protein sequence ID" value="MCS0604261.1"/>
    <property type="molecule type" value="Genomic_DNA"/>
</dbReference>
<comment type="caution">
    <text evidence="3">The sequence shown here is derived from an EMBL/GenBank/DDBJ whole genome shotgun (WGS) entry which is preliminary data.</text>
</comment>